<keyword evidence="3" id="KW-1185">Reference proteome</keyword>
<dbReference type="Proteomes" id="UP001157355">
    <property type="component" value="Unassembled WGS sequence"/>
</dbReference>
<protein>
    <recommendedName>
        <fullName evidence="1">TROVE domain-containing protein</fullName>
    </recommendedName>
</protein>
<accession>A0AA37X1Y7</accession>
<proteinExistence type="predicted"/>
<evidence type="ECO:0000313" key="2">
    <source>
        <dbReference type="EMBL" id="GLS85671.1"/>
    </source>
</evidence>
<organism evidence="2 3">
    <name type="scientific">Cypionkella aquatica</name>
    <dbReference type="NCBI Taxonomy" id="1756042"/>
    <lineage>
        <taxon>Bacteria</taxon>
        <taxon>Pseudomonadati</taxon>
        <taxon>Pseudomonadota</taxon>
        <taxon>Alphaproteobacteria</taxon>
        <taxon>Rhodobacterales</taxon>
        <taxon>Paracoccaceae</taxon>
        <taxon>Cypionkella</taxon>
    </lineage>
</organism>
<evidence type="ECO:0000259" key="1">
    <source>
        <dbReference type="PROSITE" id="PS50988"/>
    </source>
</evidence>
<gene>
    <name evidence="2" type="ORF">GCM10010873_06440</name>
</gene>
<comment type="caution">
    <text evidence="2">The sequence shown here is derived from an EMBL/GenBank/DDBJ whole genome shotgun (WGS) entry which is preliminary data.</text>
</comment>
<feature type="domain" description="TROVE" evidence="1">
    <location>
        <begin position="20"/>
        <end position="147"/>
    </location>
</feature>
<dbReference type="PROSITE" id="PS50988">
    <property type="entry name" value="TROVE"/>
    <property type="match status" value="1"/>
</dbReference>
<dbReference type="GO" id="GO:0003723">
    <property type="term" value="F:RNA binding"/>
    <property type="evidence" value="ECO:0007669"/>
    <property type="project" value="InterPro"/>
</dbReference>
<dbReference type="SUPFAM" id="SSF140864">
    <property type="entry name" value="TROVE domain-like"/>
    <property type="match status" value="1"/>
</dbReference>
<reference evidence="2 3" key="1">
    <citation type="journal article" date="2014" name="Int. J. Syst. Evol. Microbiol.">
        <title>Complete genome sequence of Corynebacterium casei LMG S-19264T (=DSM 44701T), isolated from a smear-ripened cheese.</title>
        <authorList>
            <consortium name="US DOE Joint Genome Institute (JGI-PGF)"/>
            <person name="Walter F."/>
            <person name="Albersmeier A."/>
            <person name="Kalinowski J."/>
            <person name="Ruckert C."/>
        </authorList>
    </citation>
    <scope>NUCLEOTIDE SEQUENCE [LARGE SCALE GENOMIC DNA]</scope>
    <source>
        <strain evidence="2 3">NBRC 111766</strain>
    </source>
</reference>
<dbReference type="InterPro" id="IPR037214">
    <property type="entry name" value="TROVE_dom_sf"/>
</dbReference>
<dbReference type="RefSeq" id="WP_284323895.1">
    <property type="nucleotide sequence ID" value="NZ_BSPP01000003.1"/>
</dbReference>
<evidence type="ECO:0000313" key="3">
    <source>
        <dbReference type="Proteomes" id="UP001157355"/>
    </source>
</evidence>
<sequence length="147" mass="15983">MANKSVFAATMGRLLPKATARNLAGAKAYTYTEAHGLAQLAMTGTFGDGFYQDAQPQVSRLLEFAEAVEPAFLAKTALHVRAKGHMKDTPAFLLAVLARRDPALFALVFNRVVDSGRMLRSFVQIVRSGQTGRKSLGLGLRRWCRAG</sequence>
<dbReference type="InterPro" id="IPR008858">
    <property type="entry name" value="TROVE_dom"/>
</dbReference>
<name>A0AA37X1Y7_9RHOB</name>
<dbReference type="EMBL" id="BSPP01000003">
    <property type="protein sequence ID" value="GLS85671.1"/>
    <property type="molecule type" value="Genomic_DNA"/>
</dbReference>
<dbReference type="AlphaFoldDB" id="A0AA37X1Y7"/>